<gene>
    <name evidence="1" type="ORF">N0V89_005804</name>
</gene>
<dbReference type="PANTHER" id="PTHR24185:SF4">
    <property type="entry name" value="SERINE HYDROLASE, PUTATIVE (AFU_ORTHOLOGUE AFUA_2G07870)-RELATED"/>
    <property type="match status" value="1"/>
</dbReference>
<dbReference type="GO" id="GO:0019369">
    <property type="term" value="P:arachidonate metabolic process"/>
    <property type="evidence" value="ECO:0007669"/>
    <property type="project" value="TreeGrafter"/>
</dbReference>
<proteinExistence type="predicted"/>
<protein>
    <recommendedName>
        <fullName evidence="3">FabD/lysophospholipase-like protein</fullName>
    </recommendedName>
</protein>
<dbReference type="SUPFAM" id="SSF52151">
    <property type="entry name" value="FabD/lysophospholipase-like"/>
    <property type="match status" value="1"/>
</dbReference>
<dbReference type="OrthoDB" id="1658288at2759"/>
<dbReference type="PANTHER" id="PTHR24185">
    <property type="entry name" value="CALCIUM-INDEPENDENT PHOSPHOLIPASE A2-GAMMA"/>
    <property type="match status" value="1"/>
</dbReference>
<comment type="caution">
    <text evidence="1">The sequence shown here is derived from an EMBL/GenBank/DDBJ whole genome shotgun (WGS) entry which is preliminary data.</text>
</comment>
<evidence type="ECO:0008006" key="3">
    <source>
        <dbReference type="Google" id="ProtNLM"/>
    </source>
</evidence>
<dbReference type="InterPro" id="IPR016035">
    <property type="entry name" value="Acyl_Trfase/lysoPLipase"/>
</dbReference>
<evidence type="ECO:0000313" key="1">
    <source>
        <dbReference type="EMBL" id="KAJ4354071.1"/>
    </source>
</evidence>
<dbReference type="Gene3D" id="3.40.1090.10">
    <property type="entry name" value="Cytosolic phospholipase A2 catalytic domain"/>
    <property type="match status" value="1"/>
</dbReference>
<dbReference type="Proteomes" id="UP001140513">
    <property type="component" value="Unassembled WGS sequence"/>
</dbReference>
<sequence>MYDAQGVEDAIKTVVTAELSDVDVRLYDPREDCADAFAITTQVKIGFTKAAVLRSYHTRRIAGPELDDNILVWQAMKAAVLAPRYACPENGKTLRSVIEPGLVDYGTTKNNPVSDAYYECRKLYKYTGDKMVIVSIGTGSGLNPDRESEEMAKSVFKRNGDAEQQCLEFQRDHEGLIKSGWLKYFRFNVPNLDDTPLEEWCAEEPIRDKTTAYLASPDTGRSFHQCVDDITAILTGIQGQAR</sequence>
<name>A0A9W8XM14_9PLEO</name>
<keyword evidence="2" id="KW-1185">Reference proteome</keyword>
<evidence type="ECO:0000313" key="2">
    <source>
        <dbReference type="Proteomes" id="UP001140513"/>
    </source>
</evidence>
<organism evidence="1 2">
    <name type="scientific">Didymosphaeria variabile</name>
    <dbReference type="NCBI Taxonomy" id="1932322"/>
    <lineage>
        <taxon>Eukaryota</taxon>
        <taxon>Fungi</taxon>
        <taxon>Dikarya</taxon>
        <taxon>Ascomycota</taxon>
        <taxon>Pezizomycotina</taxon>
        <taxon>Dothideomycetes</taxon>
        <taxon>Pleosporomycetidae</taxon>
        <taxon>Pleosporales</taxon>
        <taxon>Massarineae</taxon>
        <taxon>Didymosphaeriaceae</taxon>
        <taxon>Didymosphaeria</taxon>
    </lineage>
</organism>
<dbReference type="GO" id="GO:0047499">
    <property type="term" value="F:calcium-independent phospholipase A2 activity"/>
    <property type="evidence" value="ECO:0007669"/>
    <property type="project" value="TreeGrafter"/>
</dbReference>
<accession>A0A9W8XM14</accession>
<dbReference type="EMBL" id="JAPEUX010000004">
    <property type="protein sequence ID" value="KAJ4354071.1"/>
    <property type="molecule type" value="Genomic_DNA"/>
</dbReference>
<dbReference type="RefSeq" id="XP_056071845.1">
    <property type="nucleotide sequence ID" value="XM_056214578.1"/>
</dbReference>
<dbReference type="GeneID" id="80909334"/>
<dbReference type="GO" id="GO:0016020">
    <property type="term" value="C:membrane"/>
    <property type="evidence" value="ECO:0007669"/>
    <property type="project" value="TreeGrafter"/>
</dbReference>
<reference evidence="1" key="1">
    <citation type="submission" date="2022-10" db="EMBL/GenBank/DDBJ databases">
        <title>Tapping the CABI collections for fungal endophytes: first genome assemblies for Collariella, Neodidymelliopsis, Ascochyta clinopodiicola, Didymella pomorum, Didymosphaeria variabile, Neocosmospora piperis and Neocucurbitaria cava.</title>
        <authorList>
            <person name="Hill R."/>
        </authorList>
    </citation>
    <scope>NUCLEOTIDE SEQUENCE</scope>
    <source>
        <strain evidence="1">IMI 356815</strain>
    </source>
</reference>
<dbReference type="AlphaFoldDB" id="A0A9W8XM14"/>